<protein>
    <submittedName>
        <fullName evidence="3">ENY2 transcription and export complex 2 subunit</fullName>
    </submittedName>
</protein>
<dbReference type="InterPro" id="IPR018783">
    <property type="entry name" value="TF_ENY2"/>
</dbReference>
<feature type="transmembrane region" description="Helical" evidence="2">
    <location>
        <begin position="101"/>
        <end position="118"/>
    </location>
</feature>
<evidence type="ECO:0000313" key="4">
    <source>
        <dbReference type="Proteomes" id="UP000265100"/>
    </source>
</evidence>
<keyword evidence="2" id="KW-0472">Membrane</keyword>
<dbReference type="GO" id="GO:0003713">
    <property type="term" value="F:transcription coactivator activity"/>
    <property type="evidence" value="ECO:0007669"/>
    <property type="project" value="InterPro"/>
</dbReference>
<reference evidence="3" key="3">
    <citation type="submission" date="2025-09" db="UniProtKB">
        <authorList>
            <consortium name="Ensembl"/>
        </authorList>
    </citation>
    <scope>IDENTIFICATION</scope>
</reference>
<proteinExistence type="predicted"/>
<keyword evidence="2" id="KW-0812">Transmembrane</keyword>
<name>A0A3P8N6Z7_ASTCA</name>
<dbReference type="GeneTree" id="ENSGT00940000167880"/>
<dbReference type="Proteomes" id="UP000265100">
    <property type="component" value="Chromosome 22"/>
</dbReference>
<feature type="region of interest" description="Disordered" evidence="1">
    <location>
        <begin position="50"/>
        <end position="73"/>
    </location>
</feature>
<reference evidence="3" key="1">
    <citation type="submission" date="2018-05" db="EMBL/GenBank/DDBJ databases">
        <authorList>
            <person name="Datahose"/>
        </authorList>
    </citation>
    <scope>NUCLEOTIDE SEQUENCE</scope>
</reference>
<evidence type="ECO:0000256" key="2">
    <source>
        <dbReference type="SAM" id="Phobius"/>
    </source>
</evidence>
<dbReference type="InterPro" id="IPR038212">
    <property type="entry name" value="TF_EnY2_sf"/>
</dbReference>
<sequence>MSKDSQMRAAINQKLIEMGERERLKELLRAKLVECGWKDQLKAHCKARCDQRKGPGACHSGGPGHRGHTKRQSTCTRQCEERTPPENQSFFSSTCNLVNDTLPFFFCLFVCLFLLTVDPRVKSKLLFIVFILVLILFFIVCFHIDF</sequence>
<keyword evidence="4" id="KW-1185">Reference proteome</keyword>
<organism evidence="3 4">
    <name type="scientific">Astatotilapia calliptera</name>
    <name type="common">Eastern happy</name>
    <name type="synonym">Chromis callipterus</name>
    <dbReference type="NCBI Taxonomy" id="8154"/>
    <lineage>
        <taxon>Eukaryota</taxon>
        <taxon>Metazoa</taxon>
        <taxon>Chordata</taxon>
        <taxon>Craniata</taxon>
        <taxon>Vertebrata</taxon>
        <taxon>Euteleostomi</taxon>
        <taxon>Actinopterygii</taxon>
        <taxon>Neopterygii</taxon>
        <taxon>Teleostei</taxon>
        <taxon>Neoteleostei</taxon>
        <taxon>Acanthomorphata</taxon>
        <taxon>Ovalentaria</taxon>
        <taxon>Cichlomorphae</taxon>
        <taxon>Cichliformes</taxon>
        <taxon>Cichlidae</taxon>
        <taxon>African cichlids</taxon>
        <taxon>Pseudocrenilabrinae</taxon>
        <taxon>Haplochromini</taxon>
        <taxon>Astatotilapia</taxon>
    </lineage>
</organism>
<dbReference type="Ensembl" id="ENSACLT00000000545.2">
    <property type="protein sequence ID" value="ENSACLP00000000530.2"/>
    <property type="gene ID" value="ENSACLG00000032596.1"/>
</dbReference>
<dbReference type="AlphaFoldDB" id="A0A3P8N6Z7"/>
<feature type="transmembrane region" description="Helical" evidence="2">
    <location>
        <begin position="125"/>
        <end position="145"/>
    </location>
</feature>
<evidence type="ECO:0000313" key="3">
    <source>
        <dbReference type="Ensembl" id="ENSACLP00000000530.2"/>
    </source>
</evidence>
<dbReference type="GO" id="GO:0000124">
    <property type="term" value="C:SAGA complex"/>
    <property type="evidence" value="ECO:0007669"/>
    <property type="project" value="InterPro"/>
</dbReference>
<dbReference type="Pfam" id="PF10163">
    <property type="entry name" value="EnY2"/>
    <property type="match status" value="1"/>
</dbReference>
<dbReference type="GO" id="GO:0005643">
    <property type="term" value="C:nuclear pore"/>
    <property type="evidence" value="ECO:0007669"/>
    <property type="project" value="InterPro"/>
</dbReference>
<accession>A0A3P8N6Z7</accession>
<evidence type="ECO:0000256" key="1">
    <source>
        <dbReference type="SAM" id="MobiDB-lite"/>
    </source>
</evidence>
<dbReference type="Bgee" id="ENSACLG00000000140">
    <property type="expression patterns" value="Expressed in spleen and 7 other cell types or tissues"/>
</dbReference>
<dbReference type="PANTHER" id="PTHR12514">
    <property type="entry name" value="ENHANCER OF YELLOW 2 TRANSCRIPTION FACTOR"/>
    <property type="match status" value="1"/>
</dbReference>
<keyword evidence="2" id="KW-1133">Transmembrane helix</keyword>
<dbReference type="GO" id="GO:0006406">
    <property type="term" value="P:mRNA export from nucleus"/>
    <property type="evidence" value="ECO:0007669"/>
    <property type="project" value="InterPro"/>
</dbReference>
<dbReference type="Gene3D" id="1.10.246.140">
    <property type="match status" value="1"/>
</dbReference>
<reference evidence="3" key="2">
    <citation type="submission" date="2025-08" db="UniProtKB">
        <authorList>
            <consortium name="Ensembl"/>
        </authorList>
    </citation>
    <scope>IDENTIFICATION</scope>
</reference>